<dbReference type="GO" id="GO:0005886">
    <property type="term" value="C:plasma membrane"/>
    <property type="evidence" value="ECO:0007669"/>
    <property type="project" value="TreeGrafter"/>
</dbReference>
<dbReference type="GO" id="GO:0007165">
    <property type="term" value="P:signal transduction"/>
    <property type="evidence" value="ECO:0007669"/>
    <property type="project" value="InterPro"/>
</dbReference>
<dbReference type="GO" id="GO:0052621">
    <property type="term" value="F:diguanylate cyclase activity"/>
    <property type="evidence" value="ECO:0007669"/>
    <property type="project" value="UniProtKB-EC"/>
</dbReference>
<dbReference type="InterPro" id="IPR043128">
    <property type="entry name" value="Rev_trsase/Diguanyl_cyclase"/>
</dbReference>
<dbReference type="Proteomes" id="UP000199675">
    <property type="component" value="Unassembled WGS sequence"/>
</dbReference>
<reference evidence="6 7" key="1">
    <citation type="submission" date="2016-10" db="EMBL/GenBank/DDBJ databases">
        <authorList>
            <person name="de Groot N.N."/>
        </authorList>
    </citation>
    <scope>NUCLEOTIDE SEQUENCE [LARGE SCALE GENOMIC DNA]</scope>
    <source>
        <strain evidence="6 7">CGMCC 1.7059</strain>
    </source>
</reference>
<dbReference type="InterPro" id="IPR003660">
    <property type="entry name" value="HAMP_dom"/>
</dbReference>
<comment type="catalytic activity">
    <reaction evidence="2">
        <text>2 GTP = 3',3'-c-di-GMP + 2 diphosphate</text>
        <dbReference type="Rhea" id="RHEA:24898"/>
        <dbReference type="ChEBI" id="CHEBI:33019"/>
        <dbReference type="ChEBI" id="CHEBI:37565"/>
        <dbReference type="ChEBI" id="CHEBI:58805"/>
        <dbReference type="EC" id="2.7.7.65"/>
    </reaction>
</comment>
<name>A0A1H2XI13_9GAMM</name>
<dbReference type="Gene3D" id="3.30.70.270">
    <property type="match status" value="1"/>
</dbReference>
<proteinExistence type="predicted"/>
<keyword evidence="3" id="KW-0812">Transmembrane</keyword>
<feature type="transmembrane region" description="Helical" evidence="3">
    <location>
        <begin position="258"/>
        <end position="280"/>
    </location>
</feature>
<evidence type="ECO:0000313" key="6">
    <source>
        <dbReference type="EMBL" id="SDW92491.1"/>
    </source>
</evidence>
<dbReference type="SUPFAM" id="SSF158472">
    <property type="entry name" value="HAMP domain-like"/>
    <property type="match status" value="1"/>
</dbReference>
<dbReference type="EMBL" id="FNNE01000005">
    <property type="protein sequence ID" value="SDW92491.1"/>
    <property type="molecule type" value="Genomic_DNA"/>
</dbReference>
<dbReference type="AlphaFoldDB" id="A0A1H2XI13"/>
<dbReference type="STRING" id="488533.SAMN04487960_10557"/>
<protein>
    <recommendedName>
        <fullName evidence="1">diguanylate cyclase</fullName>
        <ecNumber evidence="1">2.7.7.65</ecNumber>
    </recommendedName>
</protein>
<dbReference type="NCBIfam" id="TIGR00254">
    <property type="entry name" value="GGDEF"/>
    <property type="match status" value="1"/>
</dbReference>
<dbReference type="SUPFAM" id="SSF103190">
    <property type="entry name" value="Sensory domain-like"/>
    <property type="match status" value="1"/>
</dbReference>
<keyword evidence="7" id="KW-1185">Reference proteome</keyword>
<evidence type="ECO:0000256" key="2">
    <source>
        <dbReference type="ARBA" id="ARBA00034247"/>
    </source>
</evidence>
<dbReference type="CDD" id="cd06225">
    <property type="entry name" value="HAMP"/>
    <property type="match status" value="1"/>
</dbReference>
<feature type="domain" description="GGDEF" evidence="5">
    <location>
        <begin position="376"/>
        <end position="514"/>
    </location>
</feature>
<keyword evidence="3" id="KW-0472">Membrane</keyword>
<dbReference type="InterPro" id="IPR007892">
    <property type="entry name" value="CHASE4"/>
</dbReference>
<dbReference type="Pfam" id="PF05228">
    <property type="entry name" value="CHASE4"/>
    <property type="match status" value="1"/>
</dbReference>
<organism evidence="6 7">
    <name type="scientific">Marinobacter mobilis</name>
    <dbReference type="NCBI Taxonomy" id="488533"/>
    <lineage>
        <taxon>Bacteria</taxon>
        <taxon>Pseudomonadati</taxon>
        <taxon>Pseudomonadota</taxon>
        <taxon>Gammaproteobacteria</taxon>
        <taxon>Pseudomonadales</taxon>
        <taxon>Marinobacteraceae</taxon>
        <taxon>Marinobacter</taxon>
    </lineage>
</organism>
<dbReference type="SUPFAM" id="SSF55073">
    <property type="entry name" value="Nucleotide cyclase"/>
    <property type="match status" value="1"/>
</dbReference>
<accession>A0A1H2XI13</accession>
<dbReference type="Gene3D" id="6.10.340.10">
    <property type="match status" value="1"/>
</dbReference>
<evidence type="ECO:0000256" key="1">
    <source>
        <dbReference type="ARBA" id="ARBA00012528"/>
    </source>
</evidence>
<dbReference type="PANTHER" id="PTHR45138:SF9">
    <property type="entry name" value="DIGUANYLATE CYCLASE DGCM-RELATED"/>
    <property type="match status" value="1"/>
</dbReference>
<dbReference type="RefSeq" id="WP_091812693.1">
    <property type="nucleotide sequence ID" value="NZ_FNNE01000005.1"/>
</dbReference>
<sequence>MNIRGKLTAGMCVLLGALCVGVLATVHLLLLPQVEELERQSLQLDLERSHQTLMQEQKRLLSIAADWAQWDETYQFVQDRNQDYVASNLIDDFLIPLQADFLVILDQNGDAIANLHSDKLGAPELTAIAQGAEGITAPLAHMGQAGEPSTALLQTGAGFFMVAGQPVTDSYRVEPATGMLYFGRLVDPPFIDSLAEQLRLPLSASLVSGEASGSRIRFLSSHQAIADLPLTIANAPDQVLLLSLSSERPFYRKGVEGALYTEAVIILIGLVAALAAYVFFKLTLVSPIIELQRVAESLGQGESPDDLAFVSRRDELGKLARTFHRMVENIEENQRVLRGERNQFLNVSLTDPLTGLRNRRYLERHLGNPDSWLMGQSYLFMIIDIDFFKQVNDVHGHDVGDVVIRQFAETLSECCRSNDVVVRFGGEEFAILCLDCDTQAGELLAERIVQSVSQRRYGPPSAGLAISCSIGFYVVAADRVREPVNEWPEMLKVADLALYTVKRNGRDNWIGLDWCGTAGWARHPQSAVDIQAGLARDTLRLVTGGFGEELPRWDGQAAPGR</sequence>
<dbReference type="InterPro" id="IPR050469">
    <property type="entry name" value="Diguanylate_Cyclase"/>
</dbReference>
<keyword evidence="3" id="KW-1133">Transmembrane helix</keyword>
<dbReference type="GO" id="GO:1902201">
    <property type="term" value="P:negative regulation of bacterial-type flagellum-dependent cell motility"/>
    <property type="evidence" value="ECO:0007669"/>
    <property type="project" value="TreeGrafter"/>
</dbReference>
<dbReference type="PROSITE" id="PS50887">
    <property type="entry name" value="GGDEF"/>
    <property type="match status" value="1"/>
</dbReference>
<dbReference type="GO" id="GO:0043709">
    <property type="term" value="P:cell adhesion involved in single-species biofilm formation"/>
    <property type="evidence" value="ECO:0007669"/>
    <property type="project" value="TreeGrafter"/>
</dbReference>
<evidence type="ECO:0000259" key="4">
    <source>
        <dbReference type="PROSITE" id="PS50885"/>
    </source>
</evidence>
<evidence type="ECO:0000313" key="7">
    <source>
        <dbReference type="Proteomes" id="UP000199675"/>
    </source>
</evidence>
<dbReference type="InterPro" id="IPR029151">
    <property type="entry name" value="Sensor-like_sf"/>
</dbReference>
<feature type="domain" description="HAMP" evidence="4">
    <location>
        <begin position="282"/>
        <end position="335"/>
    </location>
</feature>
<gene>
    <name evidence="6" type="ORF">SAMN04487960_10557</name>
</gene>
<dbReference type="PANTHER" id="PTHR45138">
    <property type="entry name" value="REGULATORY COMPONENTS OF SENSORY TRANSDUCTION SYSTEM"/>
    <property type="match status" value="1"/>
</dbReference>
<dbReference type="InterPro" id="IPR029787">
    <property type="entry name" value="Nucleotide_cyclase"/>
</dbReference>
<evidence type="ECO:0000256" key="3">
    <source>
        <dbReference type="SAM" id="Phobius"/>
    </source>
</evidence>
<dbReference type="OrthoDB" id="9812260at2"/>
<dbReference type="PROSITE" id="PS50885">
    <property type="entry name" value="HAMP"/>
    <property type="match status" value="1"/>
</dbReference>
<dbReference type="Pfam" id="PF00672">
    <property type="entry name" value="HAMP"/>
    <property type="match status" value="1"/>
</dbReference>
<dbReference type="CDD" id="cd01949">
    <property type="entry name" value="GGDEF"/>
    <property type="match status" value="1"/>
</dbReference>
<dbReference type="SMART" id="SM00267">
    <property type="entry name" value="GGDEF"/>
    <property type="match status" value="1"/>
</dbReference>
<dbReference type="SMART" id="SM00304">
    <property type="entry name" value="HAMP"/>
    <property type="match status" value="1"/>
</dbReference>
<dbReference type="InterPro" id="IPR000160">
    <property type="entry name" value="GGDEF_dom"/>
</dbReference>
<dbReference type="EC" id="2.7.7.65" evidence="1"/>
<dbReference type="Pfam" id="PF00990">
    <property type="entry name" value="GGDEF"/>
    <property type="match status" value="1"/>
</dbReference>
<evidence type="ECO:0000259" key="5">
    <source>
        <dbReference type="PROSITE" id="PS50887"/>
    </source>
</evidence>